<sequence length="112" mass="13013">MKDAKFGFRGWEQTEIPACPSSNSMSQVLGLIWNKNSDTLEIDSEALKYYEAKKITKRKMLSIFSKVFDPIGFLAPALIQPKILLQAIWKTKEPWDAEVNDDIKKKFLKWFK</sequence>
<proteinExistence type="predicted"/>
<protein>
    <submittedName>
        <fullName evidence="1">Uncharacterized protein</fullName>
    </submittedName>
</protein>
<organism evidence="1 2">
    <name type="scientific">Araneus ventricosus</name>
    <name type="common">Orbweaver spider</name>
    <name type="synonym">Epeira ventricosa</name>
    <dbReference type="NCBI Taxonomy" id="182803"/>
    <lineage>
        <taxon>Eukaryota</taxon>
        <taxon>Metazoa</taxon>
        <taxon>Ecdysozoa</taxon>
        <taxon>Arthropoda</taxon>
        <taxon>Chelicerata</taxon>
        <taxon>Arachnida</taxon>
        <taxon>Araneae</taxon>
        <taxon>Araneomorphae</taxon>
        <taxon>Entelegynae</taxon>
        <taxon>Araneoidea</taxon>
        <taxon>Araneidae</taxon>
        <taxon>Araneus</taxon>
    </lineage>
</organism>
<keyword evidence="2" id="KW-1185">Reference proteome</keyword>
<evidence type="ECO:0000313" key="1">
    <source>
        <dbReference type="EMBL" id="GBL83683.1"/>
    </source>
</evidence>
<dbReference type="OrthoDB" id="6413980at2759"/>
<evidence type="ECO:0000313" key="2">
    <source>
        <dbReference type="Proteomes" id="UP000499080"/>
    </source>
</evidence>
<dbReference type="Pfam" id="PF05380">
    <property type="entry name" value="Peptidase_A17"/>
    <property type="match status" value="1"/>
</dbReference>
<dbReference type="PANTHER" id="PTHR47331">
    <property type="entry name" value="PHD-TYPE DOMAIN-CONTAINING PROTEIN"/>
    <property type="match status" value="1"/>
</dbReference>
<accession>A0A4Y2AVE8</accession>
<dbReference type="AlphaFoldDB" id="A0A4Y2AVE8"/>
<dbReference type="Proteomes" id="UP000499080">
    <property type="component" value="Unassembled WGS sequence"/>
</dbReference>
<name>A0A4Y2AVE8_ARAVE</name>
<gene>
    <name evidence="1" type="ORF">AVEN_132611_1</name>
</gene>
<reference evidence="1 2" key="1">
    <citation type="journal article" date="2019" name="Sci. Rep.">
        <title>Orb-weaving spider Araneus ventricosus genome elucidates the spidroin gene catalogue.</title>
        <authorList>
            <person name="Kono N."/>
            <person name="Nakamura H."/>
            <person name="Ohtoshi R."/>
            <person name="Moran D.A.P."/>
            <person name="Shinohara A."/>
            <person name="Yoshida Y."/>
            <person name="Fujiwara M."/>
            <person name="Mori M."/>
            <person name="Tomita M."/>
            <person name="Arakawa K."/>
        </authorList>
    </citation>
    <scope>NUCLEOTIDE SEQUENCE [LARGE SCALE GENOMIC DNA]</scope>
</reference>
<dbReference type="InterPro" id="IPR008042">
    <property type="entry name" value="Retrotrans_Pao"/>
</dbReference>
<dbReference type="EMBL" id="BGPR01000034">
    <property type="protein sequence ID" value="GBL83683.1"/>
    <property type="molecule type" value="Genomic_DNA"/>
</dbReference>
<comment type="caution">
    <text evidence="1">The sequence shown here is derived from an EMBL/GenBank/DDBJ whole genome shotgun (WGS) entry which is preliminary data.</text>
</comment>